<evidence type="ECO:0000313" key="1">
    <source>
        <dbReference type="EMBL" id="EEC96879.1"/>
    </source>
</evidence>
<accession>B7B9L9</accession>
<name>B7B9L9_9BACT</name>
<dbReference type="HOGENOM" id="CLU_3138732_0_0_10"/>
<reference evidence="1 2" key="1">
    <citation type="submission" date="2008-10" db="EMBL/GenBank/DDBJ databases">
        <title>Draft genome sequence of Parabacteroides johnsonii (DSM 18315).</title>
        <authorList>
            <person name="Sudarsanam P."/>
            <person name="Ley R."/>
            <person name="Guruge J."/>
            <person name="Turnbaugh P.J."/>
            <person name="Mahowald M."/>
            <person name="Liep D."/>
            <person name="Gordon J."/>
        </authorList>
    </citation>
    <scope>NUCLEOTIDE SEQUENCE [LARGE SCALE GENOMIC DNA]</scope>
    <source>
        <strain evidence="1 2">DSM 18315</strain>
    </source>
</reference>
<sequence>MNNVKEHFWYSGGKDSDIFDRGGQSATLKNGRKRIAVSLSLYHTRVTPS</sequence>
<dbReference type="EMBL" id="ABYH01000186">
    <property type="protein sequence ID" value="EEC96879.1"/>
    <property type="molecule type" value="Genomic_DNA"/>
</dbReference>
<proteinExistence type="predicted"/>
<organism evidence="1 2">
    <name type="scientific">Parabacteroides johnsonii DSM 18315</name>
    <dbReference type="NCBI Taxonomy" id="537006"/>
    <lineage>
        <taxon>Bacteria</taxon>
        <taxon>Pseudomonadati</taxon>
        <taxon>Bacteroidota</taxon>
        <taxon>Bacteroidia</taxon>
        <taxon>Bacteroidales</taxon>
        <taxon>Tannerellaceae</taxon>
        <taxon>Parabacteroides</taxon>
    </lineage>
</organism>
<evidence type="ECO:0000313" key="2">
    <source>
        <dbReference type="Proteomes" id="UP000005510"/>
    </source>
</evidence>
<protein>
    <submittedName>
        <fullName evidence="1">Uncharacterized protein</fullName>
    </submittedName>
</protein>
<reference evidence="1 2" key="2">
    <citation type="submission" date="2008-10" db="EMBL/GenBank/DDBJ databases">
        <authorList>
            <person name="Fulton L."/>
            <person name="Clifton S."/>
            <person name="Fulton B."/>
            <person name="Xu J."/>
            <person name="Minx P."/>
            <person name="Pepin K.H."/>
            <person name="Johnson M."/>
            <person name="Bhonagiri V."/>
            <person name="Nash W.E."/>
            <person name="Mardis E.R."/>
            <person name="Wilson R.K."/>
        </authorList>
    </citation>
    <scope>NUCLEOTIDE SEQUENCE [LARGE SCALE GENOMIC DNA]</scope>
    <source>
        <strain evidence="1 2">DSM 18315</strain>
    </source>
</reference>
<gene>
    <name evidence="1" type="ORF">PRABACTJOHN_01722</name>
</gene>
<dbReference type="AlphaFoldDB" id="B7B9L9"/>
<dbReference type="Proteomes" id="UP000005510">
    <property type="component" value="Unassembled WGS sequence"/>
</dbReference>
<comment type="caution">
    <text evidence="1">The sequence shown here is derived from an EMBL/GenBank/DDBJ whole genome shotgun (WGS) entry which is preliminary data.</text>
</comment>